<evidence type="ECO:0000256" key="4">
    <source>
        <dbReference type="ARBA" id="ARBA00022692"/>
    </source>
</evidence>
<dbReference type="RefSeq" id="WP_082435366.1">
    <property type="nucleotide sequence ID" value="NZ_FCOR01000001.1"/>
</dbReference>
<dbReference type="Gene3D" id="2.40.160.60">
    <property type="entry name" value="Outer membrane protein transport protein (OMPP1/FadL/TodX)"/>
    <property type="match status" value="1"/>
</dbReference>
<evidence type="ECO:0000256" key="6">
    <source>
        <dbReference type="ARBA" id="ARBA00023136"/>
    </source>
</evidence>
<keyword evidence="9" id="KW-1185">Reference proteome</keyword>
<dbReference type="PANTHER" id="PTHR35093">
    <property type="entry name" value="OUTER MEMBRANE PROTEIN NMB0088-RELATED"/>
    <property type="match status" value="1"/>
</dbReference>
<reference evidence="8 9" key="1">
    <citation type="submission" date="2016-01" db="EMBL/GenBank/DDBJ databases">
        <authorList>
            <person name="McClelland M."/>
            <person name="Jain A."/>
            <person name="Saraogi P."/>
            <person name="Mendelson R."/>
            <person name="Westerman R."/>
            <person name="SanMiguel P."/>
            <person name="Csonka L."/>
        </authorList>
    </citation>
    <scope>NUCLEOTIDE SEQUENCE [LARGE SCALE GENOMIC DNA]</scope>
    <source>
        <strain evidence="8 9">R-53146</strain>
    </source>
</reference>
<evidence type="ECO:0000256" key="2">
    <source>
        <dbReference type="ARBA" id="ARBA00008163"/>
    </source>
</evidence>
<keyword evidence="3" id="KW-1134">Transmembrane beta strand</keyword>
<dbReference type="GO" id="GO:0009279">
    <property type="term" value="C:cell outer membrane"/>
    <property type="evidence" value="ECO:0007669"/>
    <property type="project" value="UniProtKB-SubCell"/>
</dbReference>
<proteinExistence type="inferred from homology"/>
<evidence type="ECO:0000313" key="8">
    <source>
        <dbReference type="EMBL" id="CVK15382.1"/>
    </source>
</evidence>
<gene>
    <name evidence="8" type="ORF">Ga0061079_101196</name>
</gene>
<evidence type="ECO:0000256" key="7">
    <source>
        <dbReference type="ARBA" id="ARBA00023237"/>
    </source>
</evidence>
<dbReference type="GO" id="GO:0015483">
    <property type="term" value="F:long-chain fatty acid transporting porin activity"/>
    <property type="evidence" value="ECO:0007669"/>
    <property type="project" value="TreeGrafter"/>
</dbReference>
<evidence type="ECO:0000313" key="9">
    <source>
        <dbReference type="Proteomes" id="UP000182761"/>
    </source>
</evidence>
<evidence type="ECO:0000256" key="1">
    <source>
        <dbReference type="ARBA" id="ARBA00004571"/>
    </source>
</evidence>
<dbReference type="EMBL" id="FCOR01000001">
    <property type="protein sequence ID" value="CVK15382.1"/>
    <property type="molecule type" value="Genomic_DNA"/>
</dbReference>
<comment type="subcellular location">
    <subcellularLocation>
        <location evidence="1">Cell outer membrane</location>
        <topology evidence="1">Multi-pass membrane protein</topology>
    </subcellularLocation>
</comment>
<accession>A0A0X3ALY3</accession>
<keyword evidence="5" id="KW-0732">Signal</keyword>
<organism evidence="8 9">
    <name type="scientific">Apibacter mensalis</name>
    <dbReference type="NCBI Taxonomy" id="1586267"/>
    <lineage>
        <taxon>Bacteria</taxon>
        <taxon>Pseudomonadati</taxon>
        <taxon>Bacteroidota</taxon>
        <taxon>Flavobacteriia</taxon>
        <taxon>Flavobacteriales</taxon>
        <taxon>Weeksellaceae</taxon>
        <taxon>Apibacter</taxon>
    </lineage>
</organism>
<dbReference type="OrthoDB" id="9765571at2"/>
<dbReference type="InterPro" id="IPR005017">
    <property type="entry name" value="OMPP1/FadL/TodX"/>
</dbReference>
<keyword evidence="7" id="KW-0998">Cell outer membrane</keyword>
<sequence>MNKKLLYGFILSSIVLIGKSQTSRFYPNDVFDAFNIFGDNSNNTSGTARYIGMGGSMGALGGDLSAVETNPAGLGIFRNSVANISMSVLSNKNKATMGNGVNSNTDTNFNIPGAGVALALGDESDMFKVNVGVNFSYQRVDNDVNFSRNTQLNYLYPNKDKVDQMYEMVNYDQYTNGYKSKMKFSLATNYMDRLYFGIGLDWHYLNIDRNSEYGHRNTMDGEYMRFNEQLTPYSQEANGFGLNVGVIGKITPEIRLGAAYHSPIWWSDMEDYRWIYGYNDKGQFVKDYVYYDHYKNVSPGKLVLSGAFASNIMDDDNSLAFNFDFINYFNKDMEFKGDVDYRLNNNFVNDYVRNSQEYRAGIEYRFKELKLRAGYAYASSPVKNNSIAGIWDTDANPVYVKNYLVGEKNKLSFGAGYDIGQFFVDLGYQYMKTDYRTTLSGDFYTMDGSNLTISLDKPYFGKVNNIQNNFILTLGMRF</sequence>
<dbReference type="STRING" id="1586267.GCA_001418685_00197"/>
<comment type="similarity">
    <text evidence="2">Belongs to the OmpP1/FadL family.</text>
</comment>
<keyword evidence="4" id="KW-0812">Transmembrane</keyword>
<evidence type="ECO:0000256" key="5">
    <source>
        <dbReference type="ARBA" id="ARBA00022729"/>
    </source>
</evidence>
<dbReference type="PANTHER" id="PTHR35093:SF8">
    <property type="entry name" value="OUTER MEMBRANE PROTEIN NMB0088-RELATED"/>
    <property type="match status" value="1"/>
</dbReference>
<protein>
    <submittedName>
        <fullName evidence="8">Long-chain fatty acid transport protein</fullName>
    </submittedName>
</protein>
<dbReference type="AlphaFoldDB" id="A0A0X3ALY3"/>
<evidence type="ECO:0000256" key="3">
    <source>
        <dbReference type="ARBA" id="ARBA00022452"/>
    </source>
</evidence>
<dbReference type="SUPFAM" id="SSF56935">
    <property type="entry name" value="Porins"/>
    <property type="match status" value="1"/>
</dbReference>
<dbReference type="Proteomes" id="UP000182761">
    <property type="component" value="Unassembled WGS sequence"/>
</dbReference>
<keyword evidence="6" id="KW-0472">Membrane</keyword>
<name>A0A0X3ALY3_9FLAO</name>